<dbReference type="EMBL" id="PJLB01000004">
    <property type="protein sequence ID" value="PND05045.1"/>
    <property type="molecule type" value="Genomic_DNA"/>
</dbReference>
<protein>
    <submittedName>
        <fullName evidence="1">Uncharacterized protein</fullName>
    </submittedName>
</protein>
<organism evidence="1 2">
    <name type="scientific">Akkermansia muciniphila</name>
    <dbReference type="NCBI Taxonomy" id="239935"/>
    <lineage>
        <taxon>Bacteria</taxon>
        <taxon>Pseudomonadati</taxon>
        <taxon>Verrucomicrobiota</taxon>
        <taxon>Verrucomicrobiia</taxon>
        <taxon>Verrucomicrobiales</taxon>
        <taxon>Akkermansiaceae</taxon>
        <taxon>Akkermansia</taxon>
    </lineage>
</organism>
<dbReference type="Gene3D" id="3.30.420.240">
    <property type="match status" value="1"/>
</dbReference>
<reference evidence="1 2" key="1">
    <citation type="journal article" date="2017" name="BMC Genomics">
        <title>Genome sequencing of 39 Akkermansia muciniphila isolates reveals its population structure, genomic and functional diverisity, and global distribution in mammalian gut microbiotas.</title>
        <authorList>
            <person name="Guo X."/>
            <person name="Li S."/>
            <person name="Zhang J."/>
            <person name="Wu F."/>
            <person name="Li X."/>
            <person name="Wu D."/>
            <person name="Zhang M."/>
            <person name="Ou Z."/>
            <person name="Jie Z."/>
            <person name="Yan Q."/>
            <person name="Li P."/>
            <person name="Yi J."/>
            <person name="Peng Y."/>
        </authorList>
    </citation>
    <scope>NUCLEOTIDE SEQUENCE [LARGE SCALE GENOMIC DNA]</scope>
    <source>
        <strain evidence="1 2">GP28</strain>
    </source>
</reference>
<dbReference type="InterPro" id="IPR027417">
    <property type="entry name" value="P-loop_NTPase"/>
</dbReference>
<proteinExistence type="predicted"/>
<name>A0AAX0WNW9_9BACT</name>
<sequence length="448" mass="49749">MRHILRLDPYPWQVEAIKALSLGKLTLGGKSVALVAPNGSGKTSNCIAPAILYFLTCFPRGQVPVTSSSWMQVEKQLFPALRRYMDNPFFSGWTFNKTEIRTPEGGFAVGFSTDNAGRAEGWHPKISPDVDPVFYVLDEAKTIPDSIFTAVSRCTLFHAFITSSPGADSGTFYDCFHKNSSLYYKIRVKYEDCPHIEINDPGKAERLKKEYGEQSSFYRSAILGEFTDLDGQSVISRRALMELVNNPPPFLDTGETCGGFDFAAGGDENVFAAGQGNRFFIADHWSDPDTVGARGRFRRKAAELGISADRIFADGDGLGLPIIDDFRAEGFPVHSYRGGFPADDTQAFVNLRAQAWRALARAIEEKELILDIDEDTIEQLVAPRLQTDAIGRVRIESKEDMAKRGVRSPDRADALVMAWHARRNSGLARTLGAWYARPVSSKRAYGRY</sequence>
<evidence type="ECO:0000313" key="1">
    <source>
        <dbReference type="EMBL" id="PND05045.1"/>
    </source>
</evidence>
<comment type="caution">
    <text evidence="1">The sequence shown here is derived from an EMBL/GenBank/DDBJ whole genome shotgun (WGS) entry which is preliminary data.</text>
</comment>
<dbReference type="Gene3D" id="3.40.50.300">
    <property type="entry name" value="P-loop containing nucleotide triphosphate hydrolases"/>
    <property type="match status" value="1"/>
</dbReference>
<accession>A0AAX0WNW9</accession>
<dbReference type="RefSeq" id="WP_102747945.1">
    <property type="nucleotide sequence ID" value="NZ_CP058562.1"/>
</dbReference>
<dbReference type="SUPFAM" id="SSF52540">
    <property type="entry name" value="P-loop containing nucleoside triphosphate hydrolases"/>
    <property type="match status" value="1"/>
</dbReference>
<evidence type="ECO:0000313" key="2">
    <source>
        <dbReference type="Proteomes" id="UP000236075"/>
    </source>
</evidence>
<dbReference type="Proteomes" id="UP000236075">
    <property type="component" value="Unassembled WGS sequence"/>
</dbReference>
<gene>
    <name evidence="1" type="ORF">CXT95_01075</name>
</gene>
<dbReference type="AlphaFoldDB" id="A0AAX0WNW9"/>